<reference evidence="1" key="1">
    <citation type="journal article" date="2020" name="Appl. Environ. Microbiol.">
        <title>Medium-Chain Fatty Acid Synthesis by 'Candidatus Weimeria bifida' gen. nov., sp. nov., and 'Candidatus Pseudoramibacter fermentans' sp. nov.</title>
        <authorList>
            <person name="Scarborough M.J."/>
            <person name="Myers K.S."/>
            <person name="Donohue T.J."/>
            <person name="Noguera D.R."/>
        </authorList>
    </citation>
    <scope>NUCLEOTIDE SEQUENCE</scope>
    <source>
        <strain evidence="1">LCO1.1</strain>
    </source>
</reference>
<evidence type="ECO:0000313" key="1">
    <source>
        <dbReference type="EMBL" id="MQN02139.1"/>
    </source>
</evidence>
<organism evidence="1 2">
    <name type="scientific">Candidatus Weimeria bifida</name>
    <dbReference type="NCBI Taxonomy" id="2599074"/>
    <lineage>
        <taxon>Bacteria</taxon>
        <taxon>Bacillati</taxon>
        <taxon>Bacillota</taxon>
        <taxon>Clostridia</taxon>
        <taxon>Lachnospirales</taxon>
        <taxon>Lachnospiraceae</taxon>
        <taxon>Candidatus Weimeria</taxon>
    </lineage>
</organism>
<keyword evidence="2" id="KW-1185">Reference proteome</keyword>
<dbReference type="Proteomes" id="UP000460257">
    <property type="component" value="Unassembled WGS sequence"/>
</dbReference>
<protein>
    <submittedName>
        <fullName evidence="1">Uncharacterized protein</fullName>
    </submittedName>
</protein>
<comment type="caution">
    <text evidence="1">The sequence shown here is derived from an EMBL/GenBank/DDBJ whole genome shotgun (WGS) entry which is preliminary data.</text>
</comment>
<proteinExistence type="predicted"/>
<gene>
    <name evidence="1" type="ORF">FRC54_09635</name>
</gene>
<evidence type="ECO:0000313" key="2">
    <source>
        <dbReference type="Proteomes" id="UP000460257"/>
    </source>
</evidence>
<sequence length="137" mass="16357">MERRLPLISVFTKTISTSAPFCGRALVPVKTRKVFTVWKCVNPKFSFYLNRLKKIKPDEEDEKYEYKLHYLYREFTVDLFKMKLDNDSNRICTFRFKKYDANIMGRVLTLHVNLQLSLRKTSQALQDLYGFRVSLSR</sequence>
<accession>A0A6N7J313</accession>
<dbReference type="EMBL" id="VOGC01000007">
    <property type="protein sequence ID" value="MQN02139.1"/>
    <property type="molecule type" value="Genomic_DNA"/>
</dbReference>
<dbReference type="AlphaFoldDB" id="A0A6N7J313"/>
<name>A0A6N7J313_9FIRM</name>